<evidence type="ECO:0000313" key="2">
    <source>
        <dbReference type="Proteomes" id="UP000034119"/>
    </source>
</evidence>
<dbReference type="STRING" id="1618342.UY40_C0010G0011"/>
<dbReference type="EMBL" id="LCPW01000010">
    <property type="protein sequence ID" value="KKW05714.1"/>
    <property type="molecule type" value="Genomic_DNA"/>
</dbReference>
<dbReference type="Proteomes" id="UP000034119">
    <property type="component" value="Unassembled WGS sequence"/>
</dbReference>
<sequence length="160" mass="18237">MTTDKSKQDVLSWNVKRIATALKITPEEVRQYFTDGRRVSFVLERRLASEVLLGKITGDEGAGYDIVDKDGHKWEVRSITKDGIYFSPSYMVGSGRKFNEEGFLKKLKEVEGYIAADVESFPDVPFWMVPSMQVLRWWKSGKLGTITKVSRKTALKLLNP</sequence>
<accession>A0A0G1YH66</accession>
<dbReference type="GO" id="GO:0004519">
    <property type="term" value="F:endonuclease activity"/>
    <property type="evidence" value="ECO:0007669"/>
    <property type="project" value="UniProtKB-KW"/>
</dbReference>
<proteinExistence type="predicted"/>
<name>A0A0G1YH66_9BACT</name>
<comment type="caution">
    <text evidence="1">The sequence shown here is derived from an EMBL/GenBank/DDBJ whole genome shotgun (WGS) entry which is preliminary data.</text>
</comment>
<protein>
    <submittedName>
        <fullName evidence="1">R.RsaI endonuclease</fullName>
    </submittedName>
</protein>
<organism evidence="1 2">
    <name type="scientific">candidate division CPR1 bacterium GW2011_GWC1_49_13</name>
    <dbReference type="NCBI Taxonomy" id="1618342"/>
    <lineage>
        <taxon>Bacteria</taxon>
        <taxon>candidate division CPR1</taxon>
    </lineage>
</organism>
<keyword evidence="1" id="KW-0378">Hydrolase</keyword>
<dbReference type="AlphaFoldDB" id="A0A0G1YH66"/>
<keyword evidence="1" id="KW-0540">Nuclease</keyword>
<evidence type="ECO:0000313" key="1">
    <source>
        <dbReference type="EMBL" id="KKW05714.1"/>
    </source>
</evidence>
<gene>
    <name evidence="1" type="ORF">UY40_C0010G0011</name>
</gene>
<reference evidence="1 2" key="1">
    <citation type="journal article" date="2015" name="Nature">
        <title>rRNA introns, odd ribosomes, and small enigmatic genomes across a large radiation of phyla.</title>
        <authorList>
            <person name="Brown C.T."/>
            <person name="Hug L.A."/>
            <person name="Thomas B.C."/>
            <person name="Sharon I."/>
            <person name="Castelle C.J."/>
            <person name="Singh A."/>
            <person name="Wilkins M.J."/>
            <person name="Williams K.H."/>
            <person name="Banfield J.F."/>
        </authorList>
    </citation>
    <scope>NUCLEOTIDE SEQUENCE [LARGE SCALE GENOMIC DNA]</scope>
</reference>
<keyword evidence="1" id="KW-0255">Endonuclease</keyword>